<evidence type="ECO:0000313" key="3">
    <source>
        <dbReference type="Proteomes" id="UP000179807"/>
    </source>
</evidence>
<name>A0A1J4JUB9_9EUKA</name>
<sequence>MNDELYSPPLKALPPLSTGEFIIIQDDSCHLVTGSESQVTLTPSNLFLTNLKLIIEPIFDSVEPCAIPLSSITNCNQKDINDCPILNISYSPNGLIRIFIPDNDQQIVVARLLARLCAASEIGQADCDKISKAIHNQILNFGSLQKFYKAYKDLKIDFDRESTKTELLTKINPAPVDFFDVLSNIIQTSELLMFSIIITLVLMIALVFSFIPFGVFFFGFIFIVVTRYGLMMVFNEDFEPFIGSDFDAKMKKEFRTFIRAYETFMHSFQNRFLWNNPRHTLEVVMFLLASTLLFTAYDPAAVLAFSSIGLAFVERWNPFGFGSLFELFTALVQFE</sequence>
<organism evidence="2 3">
    <name type="scientific">Tritrichomonas foetus</name>
    <dbReference type="NCBI Taxonomy" id="1144522"/>
    <lineage>
        <taxon>Eukaryota</taxon>
        <taxon>Metamonada</taxon>
        <taxon>Parabasalia</taxon>
        <taxon>Tritrichomonadida</taxon>
        <taxon>Tritrichomonadidae</taxon>
        <taxon>Tritrichomonas</taxon>
    </lineage>
</organism>
<dbReference type="RefSeq" id="XP_068355208.1">
    <property type="nucleotide sequence ID" value="XM_068493562.1"/>
</dbReference>
<dbReference type="EMBL" id="MLAK01000882">
    <property type="protein sequence ID" value="OHT02072.1"/>
    <property type="molecule type" value="Genomic_DNA"/>
</dbReference>
<accession>A0A1J4JUB9</accession>
<evidence type="ECO:0000313" key="2">
    <source>
        <dbReference type="EMBL" id="OHT02072.1"/>
    </source>
</evidence>
<keyword evidence="1" id="KW-1133">Transmembrane helix</keyword>
<comment type="caution">
    <text evidence="2">The sequence shown here is derived from an EMBL/GenBank/DDBJ whole genome shotgun (WGS) entry which is preliminary data.</text>
</comment>
<protein>
    <submittedName>
        <fullName evidence="2">Uncharacterized protein</fullName>
    </submittedName>
</protein>
<feature type="transmembrane region" description="Helical" evidence="1">
    <location>
        <begin position="192"/>
        <end position="225"/>
    </location>
</feature>
<keyword evidence="1" id="KW-0812">Transmembrane</keyword>
<keyword evidence="1" id="KW-0472">Membrane</keyword>
<evidence type="ECO:0000256" key="1">
    <source>
        <dbReference type="SAM" id="Phobius"/>
    </source>
</evidence>
<keyword evidence="3" id="KW-1185">Reference proteome</keyword>
<dbReference type="VEuPathDB" id="TrichDB:TRFO_07245"/>
<dbReference type="AlphaFoldDB" id="A0A1J4JUB9"/>
<gene>
    <name evidence="2" type="ORF">TRFO_07245</name>
</gene>
<reference evidence="2" key="1">
    <citation type="submission" date="2016-10" db="EMBL/GenBank/DDBJ databases">
        <authorList>
            <person name="Benchimol M."/>
            <person name="Almeida L.G."/>
            <person name="Vasconcelos A.T."/>
            <person name="Perreira-Neves A."/>
            <person name="Rosa I.A."/>
            <person name="Tasca T."/>
            <person name="Bogo M.R."/>
            <person name="de Souza W."/>
        </authorList>
    </citation>
    <scope>NUCLEOTIDE SEQUENCE [LARGE SCALE GENOMIC DNA]</scope>
    <source>
        <strain evidence="2">K</strain>
    </source>
</reference>
<proteinExistence type="predicted"/>
<feature type="transmembrane region" description="Helical" evidence="1">
    <location>
        <begin position="283"/>
        <end position="313"/>
    </location>
</feature>
<dbReference type="GeneID" id="94828266"/>
<dbReference type="Proteomes" id="UP000179807">
    <property type="component" value="Unassembled WGS sequence"/>
</dbReference>